<gene>
    <name evidence="2" type="ordered locus">Dgeo_0958</name>
</gene>
<dbReference type="NCBIfam" id="TIGR02619">
    <property type="entry name" value="putative CRISPR-associated protein, APE2256 family"/>
    <property type="match status" value="1"/>
</dbReference>
<reference evidence="2" key="1">
    <citation type="submission" date="2006-04" db="EMBL/GenBank/DDBJ databases">
        <title>Complete sequence of chromosome of Deinococcus geothermalis DSM 11300.</title>
        <authorList>
            <consortium name="US DOE Joint Genome Institute"/>
            <person name="Copeland A."/>
            <person name="Lucas S."/>
            <person name="Lapidus A."/>
            <person name="Barry K."/>
            <person name="Detter J.C."/>
            <person name="Glavina del Rio T."/>
            <person name="Hammon N."/>
            <person name="Israni S."/>
            <person name="Dalin E."/>
            <person name="Tice H."/>
            <person name="Pitluck S."/>
            <person name="Brettin T."/>
            <person name="Bruce D."/>
            <person name="Han C."/>
            <person name="Tapia R."/>
            <person name="Saunders E."/>
            <person name="Gilna P."/>
            <person name="Schmutz J."/>
            <person name="Larimer F."/>
            <person name="Land M."/>
            <person name="Hauser L."/>
            <person name="Kyrpides N."/>
            <person name="Kim E."/>
            <person name="Daly M.J."/>
            <person name="Fredrickson J.K."/>
            <person name="Makarova K.S."/>
            <person name="Gaidamakova E.K."/>
            <person name="Zhai M."/>
            <person name="Richardson P."/>
        </authorList>
    </citation>
    <scope>NUCLEOTIDE SEQUENCE</scope>
    <source>
        <strain evidence="2">DSM 11300</strain>
    </source>
</reference>
<dbReference type="RefSeq" id="WP_011530095.1">
    <property type="nucleotide sequence ID" value="NC_008025.1"/>
</dbReference>
<feature type="domain" description="CRISPR system ring nuclease SSO1393-like" evidence="1">
    <location>
        <begin position="39"/>
        <end position="167"/>
    </location>
</feature>
<protein>
    <submittedName>
        <fullName evidence="2">CRISPR-associated protein APE2256</fullName>
    </submittedName>
</protein>
<proteinExistence type="predicted"/>
<dbReference type="eggNOG" id="COG4006">
    <property type="taxonomic scope" value="Bacteria"/>
</dbReference>
<dbReference type="EMBL" id="CP000359">
    <property type="protein sequence ID" value="ABF45258.1"/>
    <property type="molecule type" value="Genomic_DNA"/>
</dbReference>
<evidence type="ECO:0000259" key="1">
    <source>
        <dbReference type="Pfam" id="PF09651"/>
    </source>
</evidence>
<evidence type="ECO:0000313" key="2">
    <source>
        <dbReference type="EMBL" id="ABF45258.1"/>
    </source>
</evidence>
<dbReference type="HOGENOM" id="CLU_801056_0_0_0"/>
<dbReference type="InterPro" id="IPR013442">
    <property type="entry name" value="SSO1393-like"/>
</dbReference>
<organism evidence="2 3">
    <name type="scientific">Deinococcus geothermalis (strain DSM 11300 / CIP 105573 / AG-3a)</name>
    <dbReference type="NCBI Taxonomy" id="319795"/>
    <lineage>
        <taxon>Bacteria</taxon>
        <taxon>Thermotogati</taxon>
        <taxon>Deinococcota</taxon>
        <taxon>Deinococci</taxon>
        <taxon>Deinococcales</taxon>
        <taxon>Deinococcaceae</taxon>
        <taxon>Deinococcus</taxon>
    </lineage>
</organism>
<dbReference type="Gene3D" id="3.40.50.10770">
    <property type="entry name" value="Hypothetical protein VC1899 like domain (Restriction endonuclease-like)"/>
    <property type="match status" value="1"/>
</dbReference>
<dbReference type="CDD" id="cd09742">
    <property type="entry name" value="Csm6_III-A"/>
    <property type="match status" value="1"/>
</dbReference>
<keyword evidence="3" id="KW-1185">Reference proteome</keyword>
<accession>Q1IZS6</accession>
<dbReference type="Proteomes" id="UP000002431">
    <property type="component" value="Chromosome"/>
</dbReference>
<dbReference type="AlphaFoldDB" id="Q1IZS6"/>
<dbReference type="Pfam" id="PF09651">
    <property type="entry name" value="Cas_APE2256"/>
    <property type="match status" value="1"/>
</dbReference>
<evidence type="ECO:0000313" key="3">
    <source>
        <dbReference type="Proteomes" id="UP000002431"/>
    </source>
</evidence>
<dbReference type="STRING" id="319795.Dgeo_0958"/>
<name>Q1IZS6_DEIGD</name>
<dbReference type="KEGG" id="dge:Dgeo_0958"/>
<sequence>MSQCLISTVGTSLLGNANNPRVNPDGLGPAELLRRDPQRASAEANALTRLATPGDTLVFLHSDTEDGERCAGYLAEYFAELGYPVRCERIAGLSYHERGFVSHGLRSLVRLLAGEIRAARRAGQQPLLNATGGFKAEIAYATAVGLMFGVPVCYIHERFGDVVTLPASPVGWDYSLFTWYRDFFEWIDEEPRPTAQVRERLMALPDSVALLVEDAPDGHSYLSPLGEAYLEAFRGQPDTRRPLRLSPSALRTLDTLDFSTRSAYLGLLERLRQGQDREWQRSTETLSGGVLKFPKGHSVHRAFFVEREGMLHVLELCGHDNERRYQHLMQTIRWSQYESHTFQDLP</sequence>